<proteinExistence type="inferred from homology"/>
<dbReference type="InterPro" id="IPR034660">
    <property type="entry name" value="DinB/YfiT-like"/>
</dbReference>
<evidence type="ECO:0000256" key="1">
    <source>
        <dbReference type="ARBA" id="ARBA00022490"/>
    </source>
</evidence>
<feature type="binding site" evidence="5">
    <location>
        <position position="155"/>
    </location>
    <ligand>
        <name>Zn(2+)</name>
        <dbReference type="ChEBI" id="CHEBI:29105"/>
    </ligand>
</feature>
<keyword evidence="4 5" id="KW-0862">Zinc</keyword>
<dbReference type="InterPro" id="IPR023774">
    <property type="entry name" value="Put_metal_dep_hydrolase_YfiT"/>
</dbReference>
<keyword evidence="1 5" id="KW-0963">Cytoplasm</keyword>
<dbReference type="Pfam" id="PF12867">
    <property type="entry name" value="DinB_2"/>
    <property type="match status" value="1"/>
</dbReference>
<dbReference type="HAMAP" id="MF_01256">
    <property type="entry name" value="YfiT_hydrol"/>
    <property type="match status" value="1"/>
</dbReference>
<name>A0A2S7N411_9BACI</name>
<dbReference type="AlphaFoldDB" id="A0A2S7N411"/>
<dbReference type="GO" id="GO:0008270">
    <property type="term" value="F:zinc ion binding"/>
    <property type="evidence" value="ECO:0007669"/>
    <property type="project" value="UniProtKB-UniRule"/>
</dbReference>
<dbReference type="NCBIfam" id="NF009807">
    <property type="entry name" value="PRK13291.1"/>
    <property type="match status" value="1"/>
</dbReference>
<dbReference type="InterPro" id="IPR024775">
    <property type="entry name" value="DinB-like"/>
</dbReference>
<keyword evidence="3 5" id="KW-0378">Hydrolase</keyword>
<dbReference type="OrthoDB" id="9796039at2"/>
<sequence>MDLRYPIGTFQYEGELSREVISKWIREIEELPGLLQEAVKDLDENQLDTAYRPNGWTVRQVIHHLADSHMNAYIRLKLALTEDSPLVKTYDETAWAELTDYSFPVEGSLLVLEGLHNHWADLLRNLNLNDLQRTFTHPELGEVLLYKNIGMYAWHGKHHLAHITSLLKRRGW</sequence>
<comment type="function">
    <text evidence="5">Possible metal-dependent hydrolase.</text>
</comment>
<feature type="binding site" evidence="5">
    <location>
        <position position="159"/>
    </location>
    <ligand>
        <name>Zn(2+)</name>
        <dbReference type="ChEBI" id="CHEBI:29105"/>
    </ligand>
</feature>
<comment type="subcellular location">
    <subcellularLocation>
        <location evidence="5">Cytoplasm</location>
    </subcellularLocation>
</comment>
<dbReference type="GO" id="GO:0005737">
    <property type="term" value="C:cytoplasm"/>
    <property type="evidence" value="ECO:0007669"/>
    <property type="project" value="UniProtKB-SubCell"/>
</dbReference>
<evidence type="ECO:0000313" key="8">
    <source>
        <dbReference type="Proteomes" id="UP000239663"/>
    </source>
</evidence>
<organism evidence="7 8">
    <name type="scientific">Pradoshia eiseniae</name>
    <dbReference type="NCBI Taxonomy" id="2064768"/>
    <lineage>
        <taxon>Bacteria</taxon>
        <taxon>Bacillati</taxon>
        <taxon>Bacillota</taxon>
        <taxon>Bacilli</taxon>
        <taxon>Bacillales</taxon>
        <taxon>Bacillaceae</taxon>
        <taxon>Pradoshia</taxon>
    </lineage>
</organism>
<comment type="caution">
    <text evidence="7">The sequence shown here is derived from an EMBL/GenBank/DDBJ whole genome shotgun (WGS) entry which is preliminary data.</text>
</comment>
<evidence type="ECO:0000256" key="4">
    <source>
        <dbReference type="ARBA" id="ARBA00022833"/>
    </source>
</evidence>
<evidence type="ECO:0000256" key="3">
    <source>
        <dbReference type="ARBA" id="ARBA00022801"/>
    </source>
</evidence>
<dbReference type="RefSeq" id="WP_104847812.1">
    <property type="nucleotide sequence ID" value="NZ_PKOZ01000001.1"/>
</dbReference>
<comment type="subunit">
    <text evidence="5">Homodimer.</text>
</comment>
<evidence type="ECO:0000313" key="7">
    <source>
        <dbReference type="EMBL" id="PQD96715.1"/>
    </source>
</evidence>
<dbReference type="Proteomes" id="UP000239663">
    <property type="component" value="Unassembled WGS sequence"/>
</dbReference>
<evidence type="ECO:0000256" key="5">
    <source>
        <dbReference type="HAMAP-Rule" id="MF_01256"/>
    </source>
</evidence>
<comment type="similarity">
    <text evidence="5">Belongs to the metal hydrolase YfiT family.</text>
</comment>
<dbReference type="Gene3D" id="1.20.120.450">
    <property type="entry name" value="dinb family like domain"/>
    <property type="match status" value="1"/>
</dbReference>
<dbReference type="EC" id="3.-.-.-" evidence="5"/>
<feature type="binding site" evidence="5">
    <location>
        <position position="64"/>
    </location>
    <ligand>
        <name>Zn(2+)</name>
        <dbReference type="ChEBI" id="CHEBI:29105"/>
    </ligand>
</feature>
<dbReference type="SUPFAM" id="SSF109854">
    <property type="entry name" value="DinB/YfiT-like putative metalloenzymes"/>
    <property type="match status" value="1"/>
</dbReference>
<feature type="domain" description="DinB-like" evidence="6">
    <location>
        <begin position="28"/>
        <end position="163"/>
    </location>
</feature>
<keyword evidence="8" id="KW-1185">Reference proteome</keyword>
<evidence type="ECO:0000256" key="2">
    <source>
        <dbReference type="ARBA" id="ARBA00022723"/>
    </source>
</evidence>
<dbReference type="GO" id="GO:0016787">
    <property type="term" value="F:hydrolase activity"/>
    <property type="evidence" value="ECO:0007669"/>
    <property type="project" value="UniProtKB-UniRule"/>
</dbReference>
<dbReference type="EMBL" id="PKOZ01000001">
    <property type="protein sequence ID" value="PQD96715.1"/>
    <property type="molecule type" value="Genomic_DNA"/>
</dbReference>
<evidence type="ECO:0000259" key="6">
    <source>
        <dbReference type="Pfam" id="PF12867"/>
    </source>
</evidence>
<reference evidence="7 8" key="1">
    <citation type="submission" date="2017-12" db="EMBL/GenBank/DDBJ databases">
        <title>Taxonomic description and draft genome of Pradoshia cofamensis Gen. nov., sp. nov., a thermotolerant bacillale isolated from anterior gut of earthworm Eisenia fetida.</title>
        <authorList>
            <person name="Saha T."/>
            <person name="Chakraborty R."/>
        </authorList>
    </citation>
    <scope>NUCLEOTIDE SEQUENCE [LARGE SCALE GENOMIC DNA]</scope>
    <source>
        <strain evidence="7 8">EAG3</strain>
    </source>
</reference>
<protein>
    <recommendedName>
        <fullName evidence="5">Putative metal-dependent hydrolase CYL18_02145</fullName>
        <ecNumber evidence="5">3.-.-.-</ecNumber>
    </recommendedName>
</protein>
<keyword evidence="2 5" id="KW-0479">Metal-binding</keyword>
<gene>
    <name evidence="7" type="ORF">CYL18_02145</name>
</gene>
<comment type="cofactor">
    <cofactor evidence="5">
        <name>Zn(2+)</name>
        <dbReference type="ChEBI" id="CHEBI:29105"/>
    </cofactor>
    <text evidence="5">Binds 1 zinc ion per subunit.</text>
</comment>
<accession>A0A2S7N411</accession>